<feature type="region of interest" description="Disordered" evidence="1">
    <location>
        <begin position="263"/>
        <end position="423"/>
    </location>
</feature>
<feature type="compositionally biased region" description="Pro residues" evidence="1">
    <location>
        <begin position="16"/>
        <end position="25"/>
    </location>
</feature>
<protein>
    <submittedName>
        <fullName evidence="3">Flocculation protein FLO11like [Musca domestica]</fullName>
    </submittedName>
</protein>
<feature type="non-terminal residue" evidence="3">
    <location>
        <position position="775"/>
    </location>
</feature>
<dbReference type="SUPFAM" id="SSF50729">
    <property type="entry name" value="PH domain-like"/>
    <property type="match status" value="1"/>
</dbReference>
<feature type="compositionally biased region" description="Low complexity" evidence="1">
    <location>
        <begin position="529"/>
        <end position="545"/>
    </location>
</feature>
<feature type="compositionally biased region" description="Polar residues" evidence="1">
    <location>
        <begin position="1"/>
        <end position="12"/>
    </location>
</feature>
<dbReference type="InterPro" id="IPR001849">
    <property type="entry name" value="PH_domain"/>
</dbReference>
<feature type="compositionally biased region" description="Polar residues" evidence="1">
    <location>
        <begin position="441"/>
        <end position="451"/>
    </location>
</feature>
<name>A0A0K2UHQ5_LEPSM</name>
<reference evidence="3" key="1">
    <citation type="submission" date="2014-05" db="EMBL/GenBank/DDBJ databases">
        <authorList>
            <person name="Chronopoulou M."/>
        </authorList>
    </citation>
    <scope>NUCLEOTIDE SEQUENCE</scope>
    <source>
        <tissue evidence="3">Whole organism</tissue>
    </source>
</reference>
<dbReference type="EMBL" id="HACA01020249">
    <property type="protein sequence ID" value="CDW37610.1"/>
    <property type="molecule type" value="Transcribed_RNA"/>
</dbReference>
<dbReference type="SMART" id="SM00233">
    <property type="entry name" value="PH"/>
    <property type="match status" value="1"/>
</dbReference>
<feature type="compositionally biased region" description="Low complexity" evidence="1">
    <location>
        <begin position="274"/>
        <end position="308"/>
    </location>
</feature>
<evidence type="ECO:0000256" key="1">
    <source>
        <dbReference type="SAM" id="MobiDB-lite"/>
    </source>
</evidence>
<feature type="compositionally biased region" description="Pro residues" evidence="1">
    <location>
        <begin position="479"/>
        <end position="489"/>
    </location>
</feature>
<accession>A0A0K2UHQ5</accession>
<feature type="compositionally biased region" description="Polar residues" evidence="1">
    <location>
        <begin position="316"/>
        <end position="330"/>
    </location>
</feature>
<sequence>MNATTSPLSSMWGNGPSPPTFPTPPITTGSSDQVPIPRAAAPSLLTNGRHIRPPLRPFFIREIYKNGFLKRLPHNEKKSSALSKLMRSDRYWVVFSVHDETLPFLELWNEPSEVATKPPVMMFPLIICQHISPSLVPADTEWTFVINFEKSAVRFSCNSRQTMEEWVECIRNKLGEMGIFNPRGNLYSKIGNPFLNHSTSMISIQPVATSRNPMSPLPEPPLIGLNEIPCSSSSPIVLNNTAGSRTSIVDASDTSNQTFTTSIYLNQSPPSTPPLASSLQSSSPTNTTPNAAQSSSASSTPNSNSGGARPKVAPTTGASSVYLNKTNPTRHVTVIPINNAAEDSGEASREESSASPTRSAASEKQQSRRRSRRNSQAPPIISEPNGSLNVNTNESNRRLSRRLSDCNSQRRRRTKRSSSLGPLLDDQHIASAIAGLGTRTNSLESVDSNPRQALAKSDRRANYHRRPLPRIPGLSESNPPIPLFGSPPRPSFHLPGSAIPPHVPIPGLTCHPSYLIPNPATAPPPPQTPGATSPPQSLPTNVNNNPLPPHLHPDMIQSSRSPKEQQVTCLRQEIGHPAGVRLTLRKRDCINSIALVDIFGCLWVAGWKKQTDFPILYKAFHLGDQIVSMGSGGVPVRSASEFHKIVKQKTAEMHIEIIVRRIPFGQTFFIKRETEGQPLGIVANSTNSDIKEVIPGSPASVHGMIPKIRSFDGQTFVPWSITEINGRPLNILNKDGEAAERLANTGREMSIVIQPSDIINKLRKQLKSVKNYKDY</sequence>
<proteinExistence type="predicted"/>
<feature type="compositionally biased region" description="Polar residues" evidence="1">
    <location>
        <begin position="556"/>
        <end position="566"/>
    </location>
</feature>
<evidence type="ECO:0000313" key="3">
    <source>
        <dbReference type="EMBL" id="CDW37610.1"/>
    </source>
</evidence>
<dbReference type="AlphaFoldDB" id="A0A0K2UHQ5"/>
<feature type="region of interest" description="Disordered" evidence="1">
    <location>
        <begin position="1"/>
        <end position="35"/>
    </location>
</feature>
<dbReference type="Gene3D" id="2.30.29.30">
    <property type="entry name" value="Pleckstrin-homology domain (PH domain)/Phosphotyrosine-binding domain (PTB)"/>
    <property type="match status" value="1"/>
</dbReference>
<feature type="region of interest" description="Disordered" evidence="1">
    <location>
        <begin position="516"/>
        <end position="566"/>
    </location>
</feature>
<organism evidence="3">
    <name type="scientific">Lepeophtheirus salmonis</name>
    <name type="common">Salmon louse</name>
    <name type="synonym">Caligus salmonis</name>
    <dbReference type="NCBI Taxonomy" id="72036"/>
    <lineage>
        <taxon>Eukaryota</taxon>
        <taxon>Metazoa</taxon>
        <taxon>Ecdysozoa</taxon>
        <taxon>Arthropoda</taxon>
        <taxon>Crustacea</taxon>
        <taxon>Multicrustacea</taxon>
        <taxon>Hexanauplia</taxon>
        <taxon>Copepoda</taxon>
        <taxon>Siphonostomatoida</taxon>
        <taxon>Caligidae</taxon>
        <taxon>Lepeophtheirus</taxon>
    </lineage>
</organism>
<feature type="domain" description="PH" evidence="2">
    <location>
        <begin position="63"/>
        <end position="177"/>
    </location>
</feature>
<feature type="region of interest" description="Disordered" evidence="1">
    <location>
        <begin position="441"/>
        <end position="489"/>
    </location>
</feature>
<dbReference type="InterPro" id="IPR011993">
    <property type="entry name" value="PH-like_dom_sf"/>
</dbReference>
<evidence type="ECO:0000259" key="2">
    <source>
        <dbReference type="SMART" id="SM00233"/>
    </source>
</evidence>
<dbReference type="OrthoDB" id="6126662at2759"/>
<dbReference type="Pfam" id="PF00169">
    <property type="entry name" value="PH"/>
    <property type="match status" value="1"/>
</dbReference>
<feature type="compositionally biased region" description="Low complexity" evidence="1">
    <location>
        <begin position="353"/>
        <end position="364"/>
    </location>
</feature>